<accession>A0A8K0VXU9</accession>
<name>A0A8K0VXU9_9PLEO</name>
<protein>
    <submittedName>
        <fullName evidence="2">Uncharacterized protein</fullName>
    </submittedName>
</protein>
<proteinExistence type="predicted"/>
<comment type="caution">
    <text evidence="2">The sequence shown here is derived from an EMBL/GenBank/DDBJ whole genome shotgun (WGS) entry which is preliminary data.</text>
</comment>
<sequence length="236" mass="27137">MCMEQVKAYYNNNHSLRQKDQPHNPHSILESGYYRSTRASLVAKVLNDLEWSALSINNIYMNGQHLVYDHLCHYTTSLSVVDWYRPHDKAVALMGHYMPGSQFSKATYHAWERYATFAVLAHRILYTARRVVIHHDRDIQPFGGINVNDIDFDIDFDKDMCLPREMVTSPYDRPHASVECYNLISSSNSSSGNIHQDVDDSYDEDYDDDVFDAMAALEGDADVDDQTDESNDHTTK</sequence>
<evidence type="ECO:0000313" key="2">
    <source>
        <dbReference type="EMBL" id="KAH7084561.1"/>
    </source>
</evidence>
<evidence type="ECO:0000313" key="3">
    <source>
        <dbReference type="Proteomes" id="UP000813461"/>
    </source>
</evidence>
<feature type="compositionally biased region" description="Acidic residues" evidence="1">
    <location>
        <begin position="219"/>
        <end position="229"/>
    </location>
</feature>
<feature type="region of interest" description="Disordered" evidence="1">
    <location>
        <begin position="217"/>
        <end position="236"/>
    </location>
</feature>
<gene>
    <name evidence="2" type="ORF">FB567DRAFT_594019</name>
</gene>
<reference evidence="2" key="1">
    <citation type="journal article" date="2021" name="Nat. Commun.">
        <title>Genetic determinants of endophytism in the Arabidopsis root mycobiome.</title>
        <authorList>
            <person name="Mesny F."/>
            <person name="Miyauchi S."/>
            <person name="Thiergart T."/>
            <person name="Pickel B."/>
            <person name="Atanasova L."/>
            <person name="Karlsson M."/>
            <person name="Huettel B."/>
            <person name="Barry K.W."/>
            <person name="Haridas S."/>
            <person name="Chen C."/>
            <person name="Bauer D."/>
            <person name="Andreopoulos W."/>
            <person name="Pangilinan J."/>
            <person name="LaButti K."/>
            <person name="Riley R."/>
            <person name="Lipzen A."/>
            <person name="Clum A."/>
            <person name="Drula E."/>
            <person name="Henrissat B."/>
            <person name="Kohler A."/>
            <person name="Grigoriev I.V."/>
            <person name="Martin F.M."/>
            <person name="Hacquard S."/>
        </authorList>
    </citation>
    <scope>NUCLEOTIDE SEQUENCE</scope>
    <source>
        <strain evidence="2">MPI-SDFR-AT-0120</strain>
    </source>
</reference>
<dbReference type="Proteomes" id="UP000813461">
    <property type="component" value="Unassembled WGS sequence"/>
</dbReference>
<organism evidence="2 3">
    <name type="scientific">Paraphoma chrysanthemicola</name>
    <dbReference type="NCBI Taxonomy" id="798071"/>
    <lineage>
        <taxon>Eukaryota</taxon>
        <taxon>Fungi</taxon>
        <taxon>Dikarya</taxon>
        <taxon>Ascomycota</taxon>
        <taxon>Pezizomycotina</taxon>
        <taxon>Dothideomycetes</taxon>
        <taxon>Pleosporomycetidae</taxon>
        <taxon>Pleosporales</taxon>
        <taxon>Pleosporineae</taxon>
        <taxon>Phaeosphaeriaceae</taxon>
        <taxon>Paraphoma</taxon>
    </lineage>
</organism>
<evidence type="ECO:0000256" key="1">
    <source>
        <dbReference type="SAM" id="MobiDB-lite"/>
    </source>
</evidence>
<dbReference type="EMBL" id="JAGMVJ010000012">
    <property type="protein sequence ID" value="KAH7084561.1"/>
    <property type="molecule type" value="Genomic_DNA"/>
</dbReference>
<dbReference type="AlphaFoldDB" id="A0A8K0VXU9"/>
<keyword evidence="3" id="KW-1185">Reference proteome</keyword>